<dbReference type="InterPro" id="IPR000719">
    <property type="entry name" value="Prot_kinase_dom"/>
</dbReference>
<dbReference type="PANTHER" id="PTHR43289">
    <property type="entry name" value="MITOGEN-ACTIVATED PROTEIN KINASE KINASE KINASE 20-RELATED"/>
    <property type="match status" value="1"/>
</dbReference>
<sequence length="614" mass="66241">MSAPARGAPQTLNSTDLDLHWGERIGRYQVLAQLSVGGMAEVFLGFTSGPGGFRKYVALKRILPDARGDEQFEQMFLDEARITAALNHPNIGQVFELGRDGEGLFLAMEFIAGQNLNQLATVCRRRGLTQPPGLSLSVVRDVCLALHYAHCFTTPGGKPFPVIHRDVSQKNVMVTYDGEVKLLDFGIAKARDGVVRTQVGMVKGTTGYMSPEQVRGEPLDGRSDLFAAGVMLHEMLSGERLFAAETERQEMELILSAPIPPPKVQGLPPEVSAVVLKALARNREDRYPNGREMARAIEAAAGKLLFDSEQRSAFMREHFQERMEVTRRLLESADAVKEPTRPDTGTESRPVAERSEARPRVRPELQRLAQGQGAWRGPEVETAETPAARVTTTGRVVTRERPAATSPMETRPTAPQASGGGGTGKFWGVIAVLLVLGGSLGFGAVKLLAAIKEQEANGTPIPVGDISPMMPIQRPDPKTNPEPGVGTSAEAKTQPSAQEGEAAPTNKDVPQDARANKTAQKAPANKDSDGDDDREPARNVKKGALTLLVLPEAEVFLKGRSLGKTPLIKVPIPAGTHRLIIKGADGKQHLLSVPIQAGKTAQFKLALKDIPEKE</sequence>
<feature type="region of interest" description="Disordered" evidence="5">
    <location>
        <begin position="331"/>
        <end position="422"/>
    </location>
</feature>
<keyword evidence="2" id="KW-0547">Nucleotide-binding</keyword>
<dbReference type="RefSeq" id="WP_395812741.1">
    <property type="nucleotide sequence ID" value="NZ_CP043494.1"/>
</dbReference>
<organism evidence="7 8">
    <name type="scientific">Archangium minus</name>
    <dbReference type="NCBI Taxonomy" id="83450"/>
    <lineage>
        <taxon>Bacteria</taxon>
        <taxon>Pseudomonadati</taxon>
        <taxon>Myxococcota</taxon>
        <taxon>Myxococcia</taxon>
        <taxon>Myxococcales</taxon>
        <taxon>Cystobacterineae</taxon>
        <taxon>Archangiaceae</taxon>
        <taxon>Archangium</taxon>
    </lineage>
</organism>
<evidence type="ECO:0000256" key="3">
    <source>
        <dbReference type="ARBA" id="ARBA00022777"/>
    </source>
</evidence>
<accession>A0ABY9WG12</accession>
<keyword evidence="4" id="KW-0067">ATP-binding</keyword>
<proteinExistence type="predicted"/>
<dbReference type="CDD" id="cd14014">
    <property type="entry name" value="STKc_PknB_like"/>
    <property type="match status" value="1"/>
</dbReference>
<keyword evidence="8" id="KW-1185">Reference proteome</keyword>
<feature type="domain" description="Protein kinase" evidence="6">
    <location>
        <begin position="28"/>
        <end position="306"/>
    </location>
</feature>
<gene>
    <name evidence="7" type="ORF">F0U60_00425</name>
</gene>
<dbReference type="Gene3D" id="3.30.200.20">
    <property type="entry name" value="Phosphorylase Kinase, domain 1"/>
    <property type="match status" value="1"/>
</dbReference>
<name>A0ABY9WG12_9BACT</name>
<dbReference type="Proteomes" id="UP001611383">
    <property type="component" value="Chromosome"/>
</dbReference>
<reference evidence="7 8" key="1">
    <citation type="submission" date="2019-08" db="EMBL/GenBank/DDBJ databases">
        <title>Archangium and Cystobacter genomes.</title>
        <authorList>
            <person name="Chen I.-C.K."/>
            <person name="Wielgoss S."/>
        </authorList>
    </citation>
    <scope>NUCLEOTIDE SEQUENCE [LARGE SCALE GENOMIC DNA]</scope>
    <source>
        <strain evidence="7 8">Cbm 6</strain>
    </source>
</reference>
<evidence type="ECO:0000256" key="5">
    <source>
        <dbReference type="SAM" id="MobiDB-lite"/>
    </source>
</evidence>
<dbReference type="GO" id="GO:0016301">
    <property type="term" value="F:kinase activity"/>
    <property type="evidence" value="ECO:0007669"/>
    <property type="project" value="UniProtKB-KW"/>
</dbReference>
<dbReference type="SUPFAM" id="SSF56112">
    <property type="entry name" value="Protein kinase-like (PK-like)"/>
    <property type="match status" value="1"/>
</dbReference>
<evidence type="ECO:0000259" key="6">
    <source>
        <dbReference type="PROSITE" id="PS50011"/>
    </source>
</evidence>
<evidence type="ECO:0000256" key="1">
    <source>
        <dbReference type="ARBA" id="ARBA00022679"/>
    </source>
</evidence>
<dbReference type="PROSITE" id="PS00109">
    <property type="entry name" value="PROTEIN_KINASE_TYR"/>
    <property type="match status" value="1"/>
</dbReference>
<dbReference type="InterPro" id="IPR008266">
    <property type="entry name" value="Tyr_kinase_AS"/>
</dbReference>
<evidence type="ECO:0000313" key="8">
    <source>
        <dbReference type="Proteomes" id="UP001611383"/>
    </source>
</evidence>
<feature type="region of interest" description="Disordered" evidence="5">
    <location>
        <begin position="458"/>
        <end position="537"/>
    </location>
</feature>
<dbReference type="Gene3D" id="1.10.510.10">
    <property type="entry name" value="Transferase(Phosphotransferase) domain 1"/>
    <property type="match status" value="1"/>
</dbReference>
<dbReference type="PROSITE" id="PS50011">
    <property type="entry name" value="PROTEIN_KINASE_DOM"/>
    <property type="match status" value="1"/>
</dbReference>
<keyword evidence="1" id="KW-0808">Transferase</keyword>
<keyword evidence="3 7" id="KW-0418">Kinase</keyword>
<dbReference type="PANTHER" id="PTHR43289:SF34">
    <property type="entry name" value="SERINE_THREONINE-PROTEIN KINASE YBDM-RELATED"/>
    <property type="match status" value="1"/>
</dbReference>
<evidence type="ECO:0000313" key="7">
    <source>
        <dbReference type="EMBL" id="WNG42729.1"/>
    </source>
</evidence>
<evidence type="ECO:0000256" key="4">
    <source>
        <dbReference type="ARBA" id="ARBA00022840"/>
    </source>
</evidence>
<protein>
    <submittedName>
        <fullName evidence="7">Protein kinase</fullName>
    </submittedName>
</protein>
<dbReference type="Pfam" id="PF00069">
    <property type="entry name" value="Pkinase"/>
    <property type="match status" value="1"/>
</dbReference>
<evidence type="ECO:0000256" key="2">
    <source>
        <dbReference type="ARBA" id="ARBA00022741"/>
    </source>
</evidence>
<dbReference type="InterPro" id="IPR011009">
    <property type="entry name" value="Kinase-like_dom_sf"/>
</dbReference>
<feature type="compositionally biased region" description="Basic and acidic residues" evidence="5">
    <location>
        <begin position="331"/>
        <end position="365"/>
    </location>
</feature>
<dbReference type="EMBL" id="CP043494">
    <property type="protein sequence ID" value="WNG42729.1"/>
    <property type="molecule type" value="Genomic_DNA"/>
</dbReference>